<feature type="signal peptide" evidence="1">
    <location>
        <begin position="1"/>
        <end position="26"/>
    </location>
</feature>
<reference evidence="3" key="1">
    <citation type="submission" date="2025-08" db="UniProtKB">
        <authorList>
            <consortium name="RefSeq"/>
        </authorList>
    </citation>
    <scope>IDENTIFICATION</scope>
    <source>
        <strain evidence="3">15112-1751.03</strain>
        <tissue evidence="3">Whole Adult</tissue>
    </source>
</reference>
<sequence>MRNSESPLLLQLLLLLLLLALESTWSATILHHDVAGASAISHQSFIRLSSPPAAAVIHQLPATLATPTVRIINVARQTKTEPHLQLQLSPQSEENTPLHTPAHLTYAAHPVVHQMLPRIKPVRSISYASLLPGPRQGRGTHTFAQSV</sequence>
<dbReference type="AlphaFoldDB" id="A0A6P8X5F2"/>
<protein>
    <submittedName>
        <fullName evidence="3">Uncharacterized protein LOC117569429</fullName>
    </submittedName>
</protein>
<gene>
    <name evidence="3" type="primary">LOC117569429</name>
</gene>
<name>A0A6P8X5F2_DROAB</name>
<accession>A0A6P8X5F2</accession>
<feature type="chain" id="PRO_5028193637" evidence="1">
    <location>
        <begin position="27"/>
        <end position="147"/>
    </location>
</feature>
<organism evidence="2 3">
    <name type="scientific">Drosophila albomicans</name>
    <name type="common">Fruit fly</name>
    <dbReference type="NCBI Taxonomy" id="7291"/>
    <lineage>
        <taxon>Eukaryota</taxon>
        <taxon>Metazoa</taxon>
        <taxon>Ecdysozoa</taxon>
        <taxon>Arthropoda</taxon>
        <taxon>Hexapoda</taxon>
        <taxon>Insecta</taxon>
        <taxon>Pterygota</taxon>
        <taxon>Neoptera</taxon>
        <taxon>Endopterygota</taxon>
        <taxon>Diptera</taxon>
        <taxon>Brachycera</taxon>
        <taxon>Muscomorpha</taxon>
        <taxon>Ephydroidea</taxon>
        <taxon>Drosophilidae</taxon>
        <taxon>Drosophila</taxon>
    </lineage>
</organism>
<proteinExistence type="predicted"/>
<dbReference type="Proteomes" id="UP000515160">
    <property type="component" value="Chromosome 3"/>
</dbReference>
<evidence type="ECO:0000313" key="3">
    <source>
        <dbReference type="RefSeq" id="XP_034106480.1"/>
    </source>
</evidence>
<evidence type="ECO:0000313" key="2">
    <source>
        <dbReference type="Proteomes" id="UP000515160"/>
    </source>
</evidence>
<evidence type="ECO:0000256" key="1">
    <source>
        <dbReference type="SAM" id="SignalP"/>
    </source>
</evidence>
<dbReference type="RefSeq" id="XP_034106480.1">
    <property type="nucleotide sequence ID" value="XM_034250589.2"/>
</dbReference>
<keyword evidence="2" id="KW-1185">Reference proteome</keyword>
<dbReference type="OrthoDB" id="8034930at2759"/>
<dbReference type="GeneID" id="117569429"/>
<keyword evidence="1" id="KW-0732">Signal</keyword>